<evidence type="ECO:0000313" key="2">
    <source>
        <dbReference type="EMBL" id="CAE0488788.1"/>
    </source>
</evidence>
<reference evidence="2" key="1">
    <citation type="submission" date="2021-01" db="EMBL/GenBank/DDBJ databases">
        <authorList>
            <person name="Corre E."/>
            <person name="Pelletier E."/>
            <person name="Niang G."/>
            <person name="Scheremetjew M."/>
            <person name="Finn R."/>
            <person name="Kale V."/>
            <person name="Holt S."/>
            <person name="Cochrane G."/>
            <person name="Meng A."/>
            <person name="Brown T."/>
            <person name="Cohen L."/>
        </authorList>
    </citation>
    <scope>NUCLEOTIDE SEQUENCE</scope>
    <source>
        <strain evidence="2">CCMP1320</strain>
    </source>
</reference>
<sequence length="120" mass="12123">MGEARVSTACSSSSPAPVPTSSMTSSSSAAAPLAPSSFAPPGGVALLSFLLSAGRVPPLDPLLALLARLSAQHDRVAWCTAQYGLTDAQHSRVTRIDQQDGCPTPATLTSTACPALCTAQ</sequence>
<feature type="compositionally biased region" description="Low complexity" evidence="1">
    <location>
        <begin position="7"/>
        <end position="34"/>
    </location>
</feature>
<protein>
    <submittedName>
        <fullName evidence="2">Uncharacterized protein</fullName>
    </submittedName>
</protein>
<organism evidence="2">
    <name type="scientific">Dunaliella tertiolecta</name>
    <name type="common">Green alga</name>
    <dbReference type="NCBI Taxonomy" id="3047"/>
    <lineage>
        <taxon>Eukaryota</taxon>
        <taxon>Viridiplantae</taxon>
        <taxon>Chlorophyta</taxon>
        <taxon>core chlorophytes</taxon>
        <taxon>Chlorophyceae</taxon>
        <taxon>CS clade</taxon>
        <taxon>Chlamydomonadales</taxon>
        <taxon>Dunaliellaceae</taxon>
        <taxon>Dunaliella</taxon>
    </lineage>
</organism>
<accession>A0A7S3VK13</accession>
<proteinExistence type="predicted"/>
<gene>
    <name evidence="2" type="ORF">DTER00134_LOCUS3858</name>
</gene>
<dbReference type="EMBL" id="HBIP01007306">
    <property type="protein sequence ID" value="CAE0488788.1"/>
    <property type="molecule type" value="Transcribed_RNA"/>
</dbReference>
<name>A0A7S3VK13_DUNTE</name>
<evidence type="ECO:0000256" key="1">
    <source>
        <dbReference type="SAM" id="MobiDB-lite"/>
    </source>
</evidence>
<dbReference type="AlphaFoldDB" id="A0A7S3VK13"/>
<feature type="region of interest" description="Disordered" evidence="1">
    <location>
        <begin position="1"/>
        <end position="34"/>
    </location>
</feature>